<organism evidence="1 2">
    <name type="scientific">Streptomyces atrovirens</name>
    <dbReference type="NCBI Taxonomy" id="285556"/>
    <lineage>
        <taxon>Bacteria</taxon>
        <taxon>Bacillati</taxon>
        <taxon>Actinomycetota</taxon>
        <taxon>Actinomycetes</taxon>
        <taxon>Kitasatosporales</taxon>
        <taxon>Streptomycetaceae</taxon>
        <taxon>Streptomyces</taxon>
    </lineage>
</organism>
<keyword evidence="2" id="KW-1185">Reference proteome</keyword>
<reference evidence="2" key="1">
    <citation type="journal article" date="2019" name="Int. J. Syst. Evol. Microbiol.">
        <title>The Global Catalogue of Microorganisms (GCM) 10K type strain sequencing project: providing services to taxonomists for standard genome sequencing and annotation.</title>
        <authorList>
            <consortium name="The Broad Institute Genomics Platform"/>
            <consortium name="The Broad Institute Genome Sequencing Center for Infectious Disease"/>
            <person name="Wu L."/>
            <person name="Ma J."/>
        </authorList>
    </citation>
    <scope>NUCLEOTIDE SEQUENCE [LARGE SCALE GENOMIC DNA]</scope>
    <source>
        <strain evidence="2">CGMCC 4.7131</strain>
    </source>
</reference>
<evidence type="ECO:0000313" key="1">
    <source>
        <dbReference type="EMBL" id="MFC5245051.1"/>
    </source>
</evidence>
<protein>
    <submittedName>
        <fullName evidence="1">Uncharacterized protein</fullName>
    </submittedName>
</protein>
<proteinExistence type="predicted"/>
<name>A0ABW0E1V9_9ACTN</name>
<sequence length="80" mass="8744">MEGNEKRRSILFETFVLLSDDKATTAAHTVDQRPRKLLGTARVPSNGTAGLRPIPLVKALNALHEATRSDLTMSSDTPTR</sequence>
<evidence type="ECO:0000313" key="2">
    <source>
        <dbReference type="Proteomes" id="UP001596035"/>
    </source>
</evidence>
<gene>
    <name evidence="1" type="ORF">ACFPWV_34980</name>
</gene>
<dbReference type="EMBL" id="JBHSKN010000035">
    <property type="protein sequence ID" value="MFC5245051.1"/>
    <property type="molecule type" value="Genomic_DNA"/>
</dbReference>
<comment type="caution">
    <text evidence="1">The sequence shown here is derived from an EMBL/GenBank/DDBJ whole genome shotgun (WGS) entry which is preliminary data.</text>
</comment>
<accession>A0ABW0E1V9</accession>
<dbReference type="Proteomes" id="UP001596035">
    <property type="component" value="Unassembled WGS sequence"/>
</dbReference>
<dbReference type="RefSeq" id="WP_344569927.1">
    <property type="nucleotide sequence ID" value="NZ_BAAATG010000069.1"/>
</dbReference>